<dbReference type="KEGG" id="scc:Spico_1149"/>
<sequence>MFFHKKAVLKIMPDKGVSYAVDESGEPEVVFYRPTSNMFVNRKLDSDTQGFFVNIRRPGIFDVDGLTSFDLPKMPDECDGFILINYGIHKSRAYALRNPNKQTMLTFM</sequence>
<proteinExistence type="predicted"/>
<organism evidence="1 2">
    <name type="scientific">Parasphaerochaeta coccoides (strain ATCC BAA-1237 / DSM 17374 / SPN1)</name>
    <name type="common">Sphaerochaeta coccoides</name>
    <dbReference type="NCBI Taxonomy" id="760011"/>
    <lineage>
        <taxon>Bacteria</taxon>
        <taxon>Pseudomonadati</taxon>
        <taxon>Spirochaetota</taxon>
        <taxon>Spirochaetia</taxon>
        <taxon>Spirochaetales</taxon>
        <taxon>Sphaerochaetaceae</taxon>
        <taxon>Parasphaerochaeta</taxon>
    </lineage>
</organism>
<dbReference type="RefSeq" id="WP_013739760.1">
    <property type="nucleotide sequence ID" value="NC_015436.1"/>
</dbReference>
<dbReference type="HOGENOM" id="CLU_2195222_0_0_12"/>
<gene>
    <name evidence="1" type="ordered locus">Spico_1149</name>
</gene>
<dbReference type="EMBL" id="CP002659">
    <property type="protein sequence ID" value="AEC02365.1"/>
    <property type="molecule type" value="Genomic_DNA"/>
</dbReference>
<reference evidence="1 2" key="2">
    <citation type="journal article" date="2012" name="Stand. Genomic Sci.">
        <title>Complete genome sequence of the termite hindgut bacterium Spirochaeta coccoides type strain (SPN1(T)), reclassification in the genus Sphaerochaeta as Sphaerochaeta coccoides comb. nov. and emendations of the family Spirochaetaceae and the genus Sphaerochaeta.</title>
        <authorList>
            <person name="Abt B."/>
            <person name="Han C."/>
            <person name="Scheuner C."/>
            <person name="Lu M."/>
            <person name="Lapidus A."/>
            <person name="Nolan M."/>
            <person name="Lucas S."/>
            <person name="Hammon N."/>
            <person name="Deshpande S."/>
            <person name="Cheng J.F."/>
            <person name="Tapia R."/>
            <person name="Goodwin L.A."/>
            <person name="Pitluck S."/>
            <person name="Liolios K."/>
            <person name="Pagani I."/>
            <person name="Ivanova N."/>
            <person name="Mavromatis K."/>
            <person name="Mikhailova N."/>
            <person name="Huntemann M."/>
            <person name="Pati A."/>
            <person name="Chen A."/>
            <person name="Palaniappan K."/>
            <person name="Land M."/>
            <person name="Hauser L."/>
            <person name="Brambilla E.M."/>
            <person name="Rohde M."/>
            <person name="Spring S."/>
            <person name="Gronow S."/>
            <person name="Goker M."/>
            <person name="Woyke T."/>
            <person name="Bristow J."/>
            <person name="Eisen J.A."/>
            <person name="Markowitz V."/>
            <person name="Hugenholtz P."/>
            <person name="Kyrpides N.C."/>
            <person name="Klenk H.P."/>
            <person name="Detter J.C."/>
        </authorList>
    </citation>
    <scope>NUCLEOTIDE SEQUENCE [LARGE SCALE GENOMIC DNA]</scope>
    <source>
        <strain evidence="2">ATCC BAA-1237 / DSM 17374 / SPN1</strain>
    </source>
</reference>
<keyword evidence="2" id="KW-1185">Reference proteome</keyword>
<evidence type="ECO:0000313" key="2">
    <source>
        <dbReference type="Proteomes" id="UP000007939"/>
    </source>
</evidence>
<accession>F4GL25</accession>
<evidence type="ECO:0000313" key="1">
    <source>
        <dbReference type="EMBL" id="AEC02365.1"/>
    </source>
</evidence>
<dbReference type="AlphaFoldDB" id="F4GL25"/>
<reference evidence="2" key="1">
    <citation type="submission" date="2011-04" db="EMBL/GenBank/DDBJ databases">
        <title>The complete genome of Spirochaeta coccoides DSM 17374.</title>
        <authorList>
            <person name="Lucas S."/>
            <person name="Copeland A."/>
            <person name="Lapidus A."/>
            <person name="Bruce D."/>
            <person name="Goodwin L."/>
            <person name="Pitluck S."/>
            <person name="Peters L."/>
            <person name="Kyrpides N."/>
            <person name="Mavromatis K."/>
            <person name="Pagani I."/>
            <person name="Ivanova N."/>
            <person name="Ovchinnikova G."/>
            <person name="Lu M."/>
            <person name="Detter J.C."/>
            <person name="Tapia R."/>
            <person name="Han C."/>
            <person name="Land M."/>
            <person name="Hauser L."/>
            <person name="Markowitz V."/>
            <person name="Cheng J.-F."/>
            <person name="Hugenholtz P."/>
            <person name="Woyke T."/>
            <person name="Wu D."/>
            <person name="Spring S."/>
            <person name="Schroeder M."/>
            <person name="Brambilla E."/>
            <person name="Klenk H.-P."/>
            <person name="Eisen J.A."/>
        </authorList>
    </citation>
    <scope>NUCLEOTIDE SEQUENCE [LARGE SCALE GENOMIC DNA]</scope>
    <source>
        <strain evidence="2">ATCC BAA-1237 / DSM 17374 / SPN1</strain>
    </source>
</reference>
<dbReference type="Proteomes" id="UP000007939">
    <property type="component" value="Chromosome"/>
</dbReference>
<protein>
    <submittedName>
        <fullName evidence="1">Uncharacterized protein</fullName>
    </submittedName>
</protein>
<name>F4GL25_PARC1</name>